<dbReference type="GO" id="GO:0016020">
    <property type="term" value="C:membrane"/>
    <property type="evidence" value="ECO:0007669"/>
    <property type="project" value="UniProtKB-SubCell"/>
</dbReference>
<evidence type="ECO:0000256" key="6">
    <source>
        <dbReference type="ARBA" id="ARBA00023053"/>
    </source>
</evidence>
<comment type="subcellular location">
    <subcellularLocation>
        <location evidence="1">Membrane</location>
        <topology evidence="1">Multi-pass membrane protein</topology>
    </subcellularLocation>
</comment>
<keyword evidence="3 11" id="KW-0894">Sodium channel</keyword>
<accession>A0AAD9KNY8</accession>
<comment type="caution">
    <text evidence="14">The sequence shown here is derived from an EMBL/GenBank/DDBJ whole genome shotgun (WGS) entry which is preliminary data.</text>
</comment>
<evidence type="ECO:0000256" key="4">
    <source>
        <dbReference type="ARBA" id="ARBA00022692"/>
    </source>
</evidence>
<evidence type="ECO:0000256" key="12">
    <source>
        <dbReference type="SAM" id="MobiDB-lite"/>
    </source>
</evidence>
<evidence type="ECO:0000256" key="9">
    <source>
        <dbReference type="ARBA" id="ARBA00023201"/>
    </source>
</evidence>
<comment type="similarity">
    <text evidence="11">Belongs to the amiloride-sensitive sodium channel (TC 1.A.6) family.</text>
</comment>
<evidence type="ECO:0000256" key="3">
    <source>
        <dbReference type="ARBA" id="ARBA00022461"/>
    </source>
</evidence>
<keyword evidence="4 11" id="KW-0812">Transmembrane</keyword>
<evidence type="ECO:0000313" key="15">
    <source>
        <dbReference type="Proteomes" id="UP001209878"/>
    </source>
</evidence>
<feature type="transmembrane region" description="Helical" evidence="13">
    <location>
        <begin position="30"/>
        <end position="54"/>
    </location>
</feature>
<dbReference type="Gene3D" id="1.10.287.770">
    <property type="entry name" value="YojJ-like"/>
    <property type="match status" value="1"/>
</dbReference>
<organism evidence="14 15">
    <name type="scientific">Ridgeia piscesae</name>
    <name type="common">Tubeworm</name>
    <dbReference type="NCBI Taxonomy" id="27915"/>
    <lineage>
        <taxon>Eukaryota</taxon>
        <taxon>Metazoa</taxon>
        <taxon>Spiralia</taxon>
        <taxon>Lophotrochozoa</taxon>
        <taxon>Annelida</taxon>
        <taxon>Polychaeta</taxon>
        <taxon>Sedentaria</taxon>
        <taxon>Canalipalpata</taxon>
        <taxon>Sabellida</taxon>
        <taxon>Siboglinidae</taxon>
        <taxon>Ridgeia</taxon>
    </lineage>
</organism>
<evidence type="ECO:0000256" key="13">
    <source>
        <dbReference type="SAM" id="Phobius"/>
    </source>
</evidence>
<evidence type="ECO:0000256" key="2">
    <source>
        <dbReference type="ARBA" id="ARBA00022448"/>
    </source>
</evidence>
<dbReference type="Pfam" id="PF00858">
    <property type="entry name" value="ASC"/>
    <property type="match status" value="1"/>
</dbReference>
<dbReference type="EMBL" id="JAODUO010000819">
    <property type="protein sequence ID" value="KAK2174180.1"/>
    <property type="molecule type" value="Genomic_DNA"/>
</dbReference>
<keyword evidence="2 11" id="KW-0813">Transport</keyword>
<gene>
    <name evidence="14" type="ORF">NP493_819g00009</name>
</gene>
<protein>
    <submittedName>
        <fullName evidence="14">Uncharacterized protein</fullName>
    </submittedName>
</protein>
<keyword evidence="10 11" id="KW-0407">Ion channel</keyword>
<dbReference type="AlphaFoldDB" id="A0AAD9KNY8"/>
<dbReference type="GO" id="GO:0005272">
    <property type="term" value="F:sodium channel activity"/>
    <property type="evidence" value="ECO:0007669"/>
    <property type="project" value="UniProtKB-KW"/>
</dbReference>
<keyword evidence="9 11" id="KW-0739">Sodium transport</keyword>
<dbReference type="InterPro" id="IPR001873">
    <property type="entry name" value="ENaC"/>
</dbReference>
<keyword evidence="8 13" id="KW-0472">Membrane</keyword>
<name>A0AAD9KNY8_RIDPI</name>
<keyword evidence="15" id="KW-1185">Reference proteome</keyword>
<evidence type="ECO:0000256" key="11">
    <source>
        <dbReference type="RuleBase" id="RU000679"/>
    </source>
</evidence>
<proteinExistence type="inferred from homology"/>
<evidence type="ECO:0000256" key="10">
    <source>
        <dbReference type="ARBA" id="ARBA00023303"/>
    </source>
</evidence>
<evidence type="ECO:0000256" key="8">
    <source>
        <dbReference type="ARBA" id="ARBA00023136"/>
    </source>
</evidence>
<reference evidence="14" key="1">
    <citation type="journal article" date="2023" name="Mol. Biol. Evol.">
        <title>Third-Generation Sequencing Reveals the Adaptive Role of the Epigenome in Three Deep-Sea Polychaetes.</title>
        <authorList>
            <person name="Perez M."/>
            <person name="Aroh O."/>
            <person name="Sun Y."/>
            <person name="Lan Y."/>
            <person name="Juniper S.K."/>
            <person name="Young C.R."/>
            <person name="Angers B."/>
            <person name="Qian P.Y."/>
        </authorList>
    </citation>
    <scope>NUCLEOTIDE SEQUENCE</scope>
    <source>
        <strain evidence="14">R07B-5</strain>
    </source>
</reference>
<evidence type="ECO:0000256" key="5">
    <source>
        <dbReference type="ARBA" id="ARBA00022989"/>
    </source>
</evidence>
<evidence type="ECO:0000256" key="1">
    <source>
        <dbReference type="ARBA" id="ARBA00004141"/>
    </source>
</evidence>
<keyword evidence="6" id="KW-0915">Sodium</keyword>
<keyword evidence="5 13" id="KW-1133">Transmembrane helix</keyword>
<evidence type="ECO:0000256" key="7">
    <source>
        <dbReference type="ARBA" id="ARBA00023065"/>
    </source>
</evidence>
<sequence>MAVIRSYEYEERIEEDSYEWLSLLTDVGGISALFLGISILSLLEFAYILCHAILSRGWGRRGGPKGHENRVRYAEGFDAIPSDQYKSTAYTVNHHAALRPHVGGAPPAAVPLHVAGLNAVYLPDGARAPEVVTGARAGAAAVRMPPIMRQASVYRRAFRQMDQTRPYERVLVPVRYAPAAHALHVPQGPVPVHARGRAGGEAPDDESRSDTLGYDLPRFRHLRPTAPVSRQITM</sequence>
<keyword evidence="7 11" id="KW-0406">Ion transport</keyword>
<feature type="region of interest" description="Disordered" evidence="12">
    <location>
        <begin position="187"/>
        <end position="213"/>
    </location>
</feature>
<evidence type="ECO:0000313" key="14">
    <source>
        <dbReference type="EMBL" id="KAK2174180.1"/>
    </source>
</evidence>
<dbReference type="Proteomes" id="UP001209878">
    <property type="component" value="Unassembled WGS sequence"/>
</dbReference>